<feature type="transmembrane region" description="Helical" evidence="8">
    <location>
        <begin position="76"/>
        <end position="97"/>
    </location>
</feature>
<dbReference type="Gene3D" id="1.10.3470.10">
    <property type="entry name" value="ABC transporter involved in vitamin B12 uptake, BtuC"/>
    <property type="match status" value="1"/>
</dbReference>
<keyword evidence="10" id="KW-1185">Reference proteome</keyword>
<dbReference type="PANTHER" id="PTHR30472">
    <property type="entry name" value="FERRIC ENTEROBACTIN TRANSPORT SYSTEM PERMEASE PROTEIN"/>
    <property type="match status" value="1"/>
</dbReference>
<organism evidence="9 10">
    <name type="scientific">Mariniradius sediminis</name>
    <dbReference type="NCBI Taxonomy" id="2909237"/>
    <lineage>
        <taxon>Bacteria</taxon>
        <taxon>Pseudomonadati</taxon>
        <taxon>Bacteroidota</taxon>
        <taxon>Cytophagia</taxon>
        <taxon>Cytophagales</taxon>
        <taxon>Cyclobacteriaceae</taxon>
        <taxon>Mariniradius</taxon>
    </lineage>
</organism>
<evidence type="ECO:0000256" key="8">
    <source>
        <dbReference type="SAM" id="Phobius"/>
    </source>
</evidence>
<feature type="transmembrane region" description="Helical" evidence="8">
    <location>
        <begin position="257"/>
        <end position="286"/>
    </location>
</feature>
<sequence>MTVNTISQTKTELQAKVLLGLGVGLLVLAFLSLSVGAFSIPLGNVLSIMSSQLGVNFADFTAQQSNVLLQIRLPRLLLAILVGGGLGITGASLQGLFRNPLVEPGLIGVSTGGALFAVIFIVFGASIPAWHYLGPFALPLAAFIGGLLNTYIVYRIASQFGKTDISLLILSGVALNALSGALIGLVLFYADDAAIRNFTFWSLGDLGGANWTKVGIGFLLIVGPVVFLLSQFRNLNALAIGENEAFHMGVDVQKTKIILLVASAVIVGTAVSMSGTIGFVGLVVPHLLRLTFGADHRLILPGSFLLGAILLTGADILARTIVMPAEMPIGIITAIMGAPFFVWLILRFKKIRY</sequence>
<dbReference type="Proteomes" id="UP001201449">
    <property type="component" value="Unassembled WGS sequence"/>
</dbReference>
<evidence type="ECO:0000256" key="7">
    <source>
        <dbReference type="ARBA" id="ARBA00023136"/>
    </source>
</evidence>
<evidence type="ECO:0000313" key="9">
    <source>
        <dbReference type="EMBL" id="MCF1749720.1"/>
    </source>
</evidence>
<feature type="transmembrane region" description="Helical" evidence="8">
    <location>
        <begin position="210"/>
        <end position="229"/>
    </location>
</feature>
<keyword evidence="6 8" id="KW-1133">Transmembrane helix</keyword>
<proteinExistence type="inferred from homology"/>
<keyword evidence="3" id="KW-0813">Transport</keyword>
<comment type="caution">
    <text evidence="9">The sequence shown here is derived from an EMBL/GenBank/DDBJ whole genome shotgun (WGS) entry which is preliminary data.</text>
</comment>
<keyword evidence="5 8" id="KW-0812">Transmembrane</keyword>
<name>A0ABS9BQU6_9BACT</name>
<evidence type="ECO:0000256" key="6">
    <source>
        <dbReference type="ARBA" id="ARBA00022989"/>
    </source>
</evidence>
<comment type="subcellular location">
    <subcellularLocation>
        <location evidence="1">Cell membrane</location>
        <topology evidence="1">Multi-pass membrane protein</topology>
    </subcellularLocation>
</comment>
<comment type="similarity">
    <text evidence="2">Belongs to the binding-protein-dependent transport system permease family. FecCD subfamily.</text>
</comment>
<feature type="transmembrane region" description="Helical" evidence="8">
    <location>
        <begin position="17"/>
        <end position="40"/>
    </location>
</feature>
<dbReference type="EMBL" id="JAKEVZ010000001">
    <property type="protein sequence ID" value="MCF1749720.1"/>
    <property type="molecule type" value="Genomic_DNA"/>
</dbReference>
<keyword evidence="4" id="KW-1003">Cell membrane</keyword>
<dbReference type="Pfam" id="PF01032">
    <property type="entry name" value="FecCD"/>
    <property type="match status" value="1"/>
</dbReference>
<keyword evidence="7 8" id="KW-0472">Membrane</keyword>
<evidence type="ECO:0000256" key="2">
    <source>
        <dbReference type="ARBA" id="ARBA00007935"/>
    </source>
</evidence>
<dbReference type="InterPro" id="IPR000522">
    <property type="entry name" value="ABC_transptr_permease_BtuC"/>
</dbReference>
<dbReference type="PANTHER" id="PTHR30472:SF25">
    <property type="entry name" value="ABC TRANSPORTER PERMEASE PROTEIN MJ0876-RELATED"/>
    <property type="match status" value="1"/>
</dbReference>
<feature type="transmembrane region" description="Helical" evidence="8">
    <location>
        <begin position="329"/>
        <end position="346"/>
    </location>
</feature>
<feature type="transmembrane region" description="Helical" evidence="8">
    <location>
        <begin position="166"/>
        <end position="190"/>
    </location>
</feature>
<evidence type="ECO:0000256" key="4">
    <source>
        <dbReference type="ARBA" id="ARBA00022475"/>
    </source>
</evidence>
<protein>
    <submittedName>
        <fullName evidence="9">Iron ABC transporter permease</fullName>
    </submittedName>
</protein>
<dbReference type="CDD" id="cd06550">
    <property type="entry name" value="TM_ABC_iron-siderophores_like"/>
    <property type="match status" value="1"/>
</dbReference>
<reference evidence="9 10" key="1">
    <citation type="submission" date="2022-01" db="EMBL/GenBank/DDBJ databases">
        <title>Mariniradius saccharolyticus sp. nov., isolated from sediment of a river.</title>
        <authorList>
            <person name="Liu H."/>
        </authorList>
    </citation>
    <scope>NUCLEOTIDE SEQUENCE [LARGE SCALE GENOMIC DNA]</scope>
    <source>
        <strain evidence="9 10">RY-2</strain>
    </source>
</reference>
<evidence type="ECO:0000313" key="10">
    <source>
        <dbReference type="Proteomes" id="UP001201449"/>
    </source>
</evidence>
<dbReference type="InterPro" id="IPR037294">
    <property type="entry name" value="ABC_BtuC-like"/>
</dbReference>
<feature type="transmembrane region" description="Helical" evidence="8">
    <location>
        <begin position="109"/>
        <end position="130"/>
    </location>
</feature>
<evidence type="ECO:0000256" key="5">
    <source>
        <dbReference type="ARBA" id="ARBA00022692"/>
    </source>
</evidence>
<dbReference type="RefSeq" id="WP_234859885.1">
    <property type="nucleotide sequence ID" value="NZ_JAKEVZ010000001.1"/>
</dbReference>
<evidence type="ECO:0000256" key="1">
    <source>
        <dbReference type="ARBA" id="ARBA00004651"/>
    </source>
</evidence>
<dbReference type="SUPFAM" id="SSF81345">
    <property type="entry name" value="ABC transporter involved in vitamin B12 uptake, BtuC"/>
    <property type="match status" value="1"/>
</dbReference>
<feature type="transmembrane region" description="Helical" evidence="8">
    <location>
        <begin position="298"/>
        <end position="317"/>
    </location>
</feature>
<evidence type="ECO:0000256" key="3">
    <source>
        <dbReference type="ARBA" id="ARBA00022448"/>
    </source>
</evidence>
<gene>
    <name evidence="9" type="ORF">L0U89_01450</name>
</gene>
<feature type="transmembrane region" description="Helical" evidence="8">
    <location>
        <begin position="136"/>
        <end position="154"/>
    </location>
</feature>
<accession>A0ABS9BQU6</accession>